<accession>A0A1X7ULV6</accession>
<organism evidence="19">
    <name type="scientific">Amphimedon queenslandica</name>
    <name type="common">Sponge</name>
    <dbReference type="NCBI Taxonomy" id="400682"/>
    <lineage>
        <taxon>Eukaryota</taxon>
        <taxon>Metazoa</taxon>
        <taxon>Porifera</taxon>
        <taxon>Demospongiae</taxon>
        <taxon>Heteroscleromorpha</taxon>
        <taxon>Haplosclerida</taxon>
        <taxon>Niphatidae</taxon>
        <taxon>Amphimedon</taxon>
    </lineage>
</organism>
<dbReference type="GO" id="GO:0031902">
    <property type="term" value="C:late endosome membrane"/>
    <property type="evidence" value="ECO:0007669"/>
    <property type="project" value="UniProtKB-SubCell"/>
</dbReference>
<evidence type="ECO:0000256" key="16">
    <source>
        <dbReference type="SAM" id="Phobius"/>
    </source>
</evidence>
<dbReference type="GO" id="GO:0015031">
    <property type="term" value="P:protein transport"/>
    <property type="evidence" value="ECO:0007669"/>
    <property type="project" value="UniProtKB-KW"/>
</dbReference>
<dbReference type="SUPFAM" id="SSF64356">
    <property type="entry name" value="SNARE-like"/>
    <property type="match status" value="1"/>
</dbReference>
<dbReference type="InterPro" id="IPR011012">
    <property type="entry name" value="Longin-like_dom_sf"/>
</dbReference>
<evidence type="ECO:0000256" key="10">
    <source>
        <dbReference type="ARBA" id="ARBA00037845"/>
    </source>
</evidence>
<dbReference type="Proteomes" id="UP000007879">
    <property type="component" value="Unassembled WGS sequence"/>
</dbReference>
<evidence type="ECO:0000313" key="20">
    <source>
        <dbReference type="Proteomes" id="UP000007879"/>
    </source>
</evidence>
<dbReference type="InterPro" id="IPR001388">
    <property type="entry name" value="Synaptobrevin-like"/>
</dbReference>
<evidence type="ECO:0000256" key="11">
    <source>
        <dbReference type="ARBA" id="ARBA00037863"/>
    </source>
</evidence>
<dbReference type="OrthoDB" id="248747at2759"/>
<comment type="similarity">
    <text evidence="2">Belongs to the synaptobrevin family.</text>
</comment>
<dbReference type="GO" id="GO:0005765">
    <property type="term" value="C:lysosomal membrane"/>
    <property type="evidence" value="ECO:0007669"/>
    <property type="project" value="UniProtKB-SubCell"/>
</dbReference>
<proteinExistence type="inferred from homology"/>
<comment type="subcellular location">
    <subcellularLocation>
        <location evidence="12">Cytoplasmic vesicle</location>
        <location evidence="12">Phagosome membrane</location>
        <topology evidence="12">Single-pass type IV membrane protein</topology>
    </subcellularLocation>
    <subcellularLocation>
        <location evidence="9">Cytoplasmic vesicle</location>
        <location evidence="9">Secretory vesicle membrane</location>
        <topology evidence="9">Single-pass type IV membrane protein</topology>
    </subcellularLocation>
    <subcellularLocation>
        <location evidence="1">Endoplasmic reticulum membrane</location>
        <topology evidence="1">Single-pass type IV membrane protein</topology>
    </subcellularLocation>
    <subcellularLocation>
        <location evidence="8">Golgi apparatus</location>
        <location evidence="8">trans-Golgi network membrane</location>
        <topology evidence="8">Single-pass type IV membrane protein</topology>
    </subcellularLocation>
    <subcellularLocation>
        <location evidence="10">Late endosome membrane</location>
        <topology evidence="10">Single-pass type IV membrane protein</topology>
    </subcellularLocation>
    <subcellularLocation>
        <location evidence="11">Lysosome membrane</location>
        <topology evidence="11">Single-pass type IV membrane protein</topology>
    </subcellularLocation>
</comment>
<dbReference type="GO" id="GO:0030670">
    <property type="term" value="C:phagocytic vesicle membrane"/>
    <property type="evidence" value="ECO:0007669"/>
    <property type="project" value="UniProtKB-SubCell"/>
</dbReference>
<evidence type="ECO:0000256" key="13">
    <source>
        <dbReference type="ARBA" id="ARBA00039269"/>
    </source>
</evidence>
<gene>
    <name evidence="19" type="primary">100636078</name>
</gene>
<dbReference type="InParanoid" id="A0A1X7ULV6"/>
<evidence type="ECO:0000256" key="14">
    <source>
        <dbReference type="ARBA" id="ARBA00042194"/>
    </source>
</evidence>
<dbReference type="eggNOG" id="KOG0859">
    <property type="taxonomic scope" value="Eukaryota"/>
</dbReference>
<evidence type="ECO:0000259" key="18">
    <source>
        <dbReference type="PROSITE" id="PS50892"/>
    </source>
</evidence>
<dbReference type="SUPFAM" id="SSF58038">
    <property type="entry name" value="SNARE fusion complex"/>
    <property type="match status" value="1"/>
</dbReference>
<dbReference type="CDD" id="cd15843">
    <property type="entry name" value="R-SNARE"/>
    <property type="match status" value="1"/>
</dbReference>
<keyword evidence="3" id="KW-0813">Transport</keyword>
<evidence type="ECO:0000256" key="5">
    <source>
        <dbReference type="ARBA" id="ARBA00022927"/>
    </source>
</evidence>
<dbReference type="InterPro" id="IPR051097">
    <property type="entry name" value="Synaptobrevin-like_transport"/>
</dbReference>
<evidence type="ECO:0000256" key="6">
    <source>
        <dbReference type="ARBA" id="ARBA00022989"/>
    </source>
</evidence>
<name>A0A1X7ULV6_AMPQE</name>
<dbReference type="InterPro" id="IPR042855">
    <property type="entry name" value="V_SNARE_CC"/>
</dbReference>
<dbReference type="InterPro" id="IPR010908">
    <property type="entry name" value="Longin_dom"/>
</dbReference>
<feature type="domain" description="V-SNARE coiled-coil homology" evidence="18">
    <location>
        <begin position="122"/>
        <end position="182"/>
    </location>
</feature>
<feature type="domain" description="Longin" evidence="17">
    <location>
        <begin position="7"/>
        <end position="111"/>
    </location>
</feature>
<evidence type="ECO:0000256" key="8">
    <source>
        <dbReference type="ARBA" id="ARBA00037801"/>
    </source>
</evidence>
<evidence type="ECO:0000259" key="17">
    <source>
        <dbReference type="PROSITE" id="PS50859"/>
    </source>
</evidence>
<keyword evidence="7 16" id="KW-0472">Membrane</keyword>
<evidence type="ECO:0000256" key="15">
    <source>
        <dbReference type="PROSITE-ProRule" id="PRU00290"/>
    </source>
</evidence>
<protein>
    <recommendedName>
        <fullName evidence="13">Vesicle-associated membrane protein 7</fullName>
    </recommendedName>
    <alternativeName>
        <fullName evidence="14">Synaptobrevin-like protein 1</fullName>
    </alternativeName>
</protein>
<dbReference type="AlphaFoldDB" id="A0A1X7ULV6"/>
<dbReference type="Gene3D" id="1.20.5.110">
    <property type="match status" value="1"/>
</dbReference>
<dbReference type="GO" id="GO:0016192">
    <property type="term" value="P:vesicle-mediated transport"/>
    <property type="evidence" value="ECO:0007669"/>
    <property type="project" value="InterPro"/>
</dbReference>
<dbReference type="GO" id="GO:0005794">
    <property type="term" value="C:Golgi apparatus"/>
    <property type="evidence" value="ECO:0007669"/>
    <property type="project" value="UniProtKB-SubCell"/>
</dbReference>
<reference evidence="19" key="2">
    <citation type="submission" date="2017-05" db="UniProtKB">
        <authorList>
            <consortium name="EnsemblMetazoa"/>
        </authorList>
    </citation>
    <scope>IDENTIFICATION</scope>
</reference>
<evidence type="ECO:0000256" key="12">
    <source>
        <dbReference type="ARBA" id="ARBA00037875"/>
    </source>
</evidence>
<dbReference type="PROSITE" id="PS50892">
    <property type="entry name" value="V_SNARE"/>
    <property type="match status" value="1"/>
</dbReference>
<dbReference type="EnsemblMetazoa" id="XM_003387451.3">
    <property type="protein sequence ID" value="XP_003387499.1"/>
    <property type="gene ID" value="LOC100636078"/>
</dbReference>
<dbReference type="PANTHER" id="PTHR21136:SF168">
    <property type="entry name" value="VESICLE-ASSOCIATED MEMBRANE PROTEIN 9"/>
    <property type="match status" value="1"/>
</dbReference>
<keyword evidence="15" id="KW-0175">Coiled coil</keyword>
<reference evidence="20" key="1">
    <citation type="journal article" date="2010" name="Nature">
        <title>The Amphimedon queenslandica genome and the evolution of animal complexity.</title>
        <authorList>
            <person name="Srivastava M."/>
            <person name="Simakov O."/>
            <person name="Chapman J."/>
            <person name="Fahey B."/>
            <person name="Gauthier M.E."/>
            <person name="Mitros T."/>
            <person name="Richards G.S."/>
            <person name="Conaco C."/>
            <person name="Dacre M."/>
            <person name="Hellsten U."/>
            <person name="Larroux C."/>
            <person name="Putnam N.H."/>
            <person name="Stanke M."/>
            <person name="Adamska M."/>
            <person name="Darling A."/>
            <person name="Degnan S.M."/>
            <person name="Oakley T.H."/>
            <person name="Plachetzki D.C."/>
            <person name="Zhai Y."/>
            <person name="Adamski M."/>
            <person name="Calcino A."/>
            <person name="Cummins S.F."/>
            <person name="Goodstein D.M."/>
            <person name="Harris C."/>
            <person name="Jackson D.J."/>
            <person name="Leys S.P."/>
            <person name="Shu S."/>
            <person name="Woodcroft B.J."/>
            <person name="Vervoort M."/>
            <person name="Kosik K.S."/>
            <person name="Manning G."/>
            <person name="Degnan B.M."/>
            <person name="Rokhsar D.S."/>
        </authorList>
    </citation>
    <scope>NUCLEOTIDE SEQUENCE [LARGE SCALE GENOMIC DNA]</scope>
</reference>
<dbReference type="GO" id="GO:0005789">
    <property type="term" value="C:endoplasmic reticulum membrane"/>
    <property type="evidence" value="ECO:0007669"/>
    <property type="project" value="UniProtKB-SubCell"/>
</dbReference>
<keyword evidence="5" id="KW-0653">Protein transport</keyword>
<keyword evidence="4 16" id="KW-0812">Transmembrane</keyword>
<keyword evidence="20" id="KW-1185">Reference proteome</keyword>
<dbReference type="Gene3D" id="3.30.450.50">
    <property type="entry name" value="Longin domain"/>
    <property type="match status" value="1"/>
</dbReference>
<feature type="transmembrane region" description="Helical" evidence="16">
    <location>
        <begin position="186"/>
        <end position="209"/>
    </location>
</feature>
<evidence type="ECO:0000313" key="19">
    <source>
        <dbReference type="EnsemblMetazoa" id="Aqu2.1.28484_001"/>
    </source>
</evidence>
<dbReference type="Pfam" id="PF00957">
    <property type="entry name" value="Synaptobrevin"/>
    <property type="match status" value="1"/>
</dbReference>
<sequence length="213" mass="23958">MPVYYSALSRGRVVLCDYSTVKVQLEDVALKALELLGPSDERRRQEIDGKLIFTLTIDSMTFLAITDLDYGREDAFNFLGMAHSQLKALGLVKKAKSCSHFALRPDFQEELGRLTMEACGDSRLGFKSKFENVHHIVRQNVDKVVERGEALASLEERSEYLKLNSTEFQRTATKLKRKMLCGSIKLWAVLIIIIILIIAVIATLIALAATHKI</sequence>
<dbReference type="EnsemblMetazoa" id="Aqu2.1.28484_001">
    <property type="protein sequence ID" value="Aqu2.1.28484_001"/>
    <property type="gene ID" value="Aqu2.1.28484"/>
</dbReference>
<dbReference type="PROSITE" id="PS50859">
    <property type="entry name" value="LONGIN"/>
    <property type="match status" value="1"/>
</dbReference>
<evidence type="ECO:0000256" key="2">
    <source>
        <dbReference type="ARBA" id="ARBA00008025"/>
    </source>
</evidence>
<evidence type="ECO:0000256" key="3">
    <source>
        <dbReference type="ARBA" id="ARBA00022448"/>
    </source>
</evidence>
<keyword evidence="6 16" id="KW-1133">Transmembrane helix</keyword>
<dbReference type="PRINTS" id="PR00219">
    <property type="entry name" value="SYNAPTOBREVN"/>
</dbReference>
<dbReference type="KEGG" id="aqu:100636078"/>
<evidence type="ECO:0000256" key="9">
    <source>
        <dbReference type="ARBA" id="ARBA00037803"/>
    </source>
</evidence>
<dbReference type="PANTHER" id="PTHR21136">
    <property type="entry name" value="SNARE PROTEINS"/>
    <property type="match status" value="1"/>
</dbReference>
<evidence type="ECO:0000256" key="1">
    <source>
        <dbReference type="ARBA" id="ARBA00004163"/>
    </source>
</evidence>
<dbReference type="GO" id="GO:0030658">
    <property type="term" value="C:transport vesicle membrane"/>
    <property type="evidence" value="ECO:0007669"/>
    <property type="project" value="UniProtKB-SubCell"/>
</dbReference>
<dbReference type="STRING" id="400682.A0A1X7ULV6"/>
<evidence type="ECO:0000256" key="7">
    <source>
        <dbReference type="ARBA" id="ARBA00023136"/>
    </source>
</evidence>
<evidence type="ECO:0000256" key="4">
    <source>
        <dbReference type="ARBA" id="ARBA00022692"/>
    </source>
</evidence>